<dbReference type="InterPro" id="IPR005693">
    <property type="entry name" value="Mce"/>
</dbReference>
<feature type="region of interest" description="Disordered" evidence="1">
    <location>
        <begin position="353"/>
        <end position="380"/>
    </location>
</feature>
<evidence type="ECO:0000313" key="5">
    <source>
        <dbReference type="Proteomes" id="UP000475545"/>
    </source>
</evidence>
<accession>A0A6L7GTQ2</accession>
<dbReference type="Proteomes" id="UP000475545">
    <property type="component" value="Unassembled WGS sequence"/>
</dbReference>
<dbReference type="InterPro" id="IPR052336">
    <property type="entry name" value="MlaD_Phospholipid_Transporter"/>
</dbReference>
<dbReference type="InterPro" id="IPR003399">
    <property type="entry name" value="Mce/MlaD"/>
</dbReference>
<dbReference type="RefSeq" id="WP_160903484.1">
    <property type="nucleotide sequence ID" value="NZ_CP102850.1"/>
</dbReference>
<protein>
    <submittedName>
        <fullName evidence="4">MCE family protein</fullName>
    </submittedName>
</protein>
<dbReference type="PANTHER" id="PTHR33371">
    <property type="entry name" value="INTERMEMBRANE PHOSPHOLIPID TRANSPORT SYSTEM BINDING PROTEIN MLAD-RELATED"/>
    <property type="match status" value="1"/>
</dbReference>
<dbReference type="PANTHER" id="PTHR33371:SF15">
    <property type="entry name" value="LIPOPROTEIN LPRN"/>
    <property type="match status" value="1"/>
</dbReference>
<evidence type="ECO:0000313" key="4">
    <source>
        <dbReference type="EMBL" id="MXP23300.1"/>
    </source>
</evidence>
<evidence type="ECO:0000259" key="2">
    <source>
        <dbReference type="Pfam" id="PF02470"/>
    </source>
</evidence>
<comment type="caution">
    <text evidence="4">The sequence shown here is derived from an EMBL/GenBank/DDBJ whole genome shotgun (WGS) entry which is preliminary data.</text>
</comment>
<dbReference type="Pfam" id="PF11887">
    <property type="entry name" value="Mce4_CUP1"/>
    <property type="match status" value="1"/>
</dbReference>
<gene>
    <name evidence="4" type="ORF">GIY30_18345</name>
</gene>
<feature type="domain" description="Mce/MlaD" evidence="2">
    <location>
        <begin position="47"/>
        <end position="122"/>
    </location>
</feature>
<dbReference type="InterPro" id="IPR024516">
    <property type="entry name" value="Mce_C"/>
</dbReference>
<reference evidence="4 5" key="1">
    <citation type="submission" date="2019-11" db="EMBL/GenBank/DDBJ databases">
        <title>Gordonia sp. nov., a novel actinobacterium isolated from mangrove soil in Hainan.</title>
        <authorList>
            <person name="Huang X."/>
            <person name="Xie Y."/>
            <person name="Chu X."/>
            <person name="Xiao K."/>
        </authorList>
    </citation>
    <scope>NUCLEOTIDE SEQUENCE [LARGE SCALE GENOMIC DNA]</scope>
    <source>
        <strain evidence="4 5">HNM0687</strain>
    </source>
</reference>
<evidence type="ECO:0000259" key="3">
    <source>
        <dbReference type="Pfam" id="PF11887"/>
    </source>
</evidence>
<name>A0A6L7GTQ2_9ACTN</name>
<feature type="domain" description="Mammalian cell entry C-terminal" evidence="3">
    <location>
        <begin position="131"/>
        <end position="300"/>
    </location>
</feature>
<dbReference type="PROSITE" id="PS51257">
    <property type="entry name" value="PROKAR_LIPOPROTEIN"/>
    <property type="match status" value="1"/>
</dbReference>
<dbReference type="EMBL" id="WMBR01000005">
    <property type="protein sequence ID" value="MXP23300.1"/>
    <property type="molecule type" value="Genomic_DNA"/>
</dbReference>
<dbReference type="Pfam" id="PF02470">
    <property type="entry name" value="MlaD"/>
    <property type="match status" value="1"/>
</dbReference>
<evidence type="ECO:0000256" key="1">
    <source>
        <dbReference type="SAM" id="MobiDB-lite"/>
    </source>
</evidence>
<organism evidence="4 5">
    <name type="scientific">Gordonia mangrovi</name>
    <dbReference type="NCBI Taxonomy" id="2665643"/>
    <lineage>
        <taxon>Bacteria</taxon>
        <taxon>Bacillati</taxon>
        <taxon>Actinomycetota</taxon>
        <taxon>Actinomycetes</taxon>
        <taxon>Mycobacteriales</taxon>
        <taxon>Gordoniaceae</taxon>
        <taxon>Gordonia</taxon>
    </lineage>
</organism>
<sequence>MTTAPRRSRIAWLVVAMCSIAVVGAGCQWNGVNSMTLPGTVGTSGGGYDITVEIANIGTLSENSPVFINDVEVGSVGSMRVEGWHAEVQVRLSDGTAVPANATATVGQTSLLGSMHVALDPPPGVEPKGLLSPGATIPLARSSSYPSTEETLASVSAVVNGGGLGQLGGIIRSLNEGFGGREDDVRELLGQLSTFVDTLDRQRGDLVGLLDQARRLSTSFAEQDQLISSALHRIPAGLAVVQDQLPQITTALDRLRVFGNTSTNVIAQVRDDLLADLRHLEPTLRSLADVGPRINSALAYATVFPYGQEVIDRAVRGDYINLHATVDLTVPRLQRELLLGTALGDPNAVVPFAPDDPGYSRQPTHDPLLGPLRAAQRGGR</sequence>
<dbReference type="NCBIfam" id="TIGR00996">
    <property type="entry name" value="Mtu_fam_mce"/>
    <property type="match status" value="1"/>
</dbReference>
<proteinExistence type="predicted"/>
<keyword evidence="5" id="KW-1185">Reference proteome</keyword>
<dbReference type="GO" id="GO:0005576">
    <property type="term" value="C:extracellular region"/>
    <property type="evidence" value="ECO:0007669"/>
    <property type="project" value="TreeGrafter"/>
</dbReference>
<dbReference type="AlphaFoldDB" id="A0A6L7GTQ2"/>